<keyword evidence="9" id="KW-1185">Reference proteome</keyword>
<gene>
    <name evidence="8" type="ORF">L1785_05870</name>
</gene>
<feature type="transmembrane region" description="Helical" evidence="6">
    <location>
        <begin position="435"/>
        <end position="454"/>
    </location>
</feature>
<reference evidence="8" key="1">
    <citation type="submission" date="2022-01" db="EMBL/GenBank/DDBJ databases">
        <title>Antribacter sp. nov., isolated from Guizhou of China.</title>
        <authorList>
            <person name="Chengliang C."/>
            <person name="Ya Z."/>
        </authorList>
    </citation>
    <scope>NUCLEOTIDE SEQUENCE</scope>
    <source>
        <strain evidence="8">KLBMP 9083</strain>
    </source>
</reference>
<feature type="transmembrane region" description="Helical" evidence="6">
    <location>
        <begin position="133"/>
        <end position="159"/>
    </location>
</feature>
<feature type="region of interest" description="Disordered" evidence="5">
    <location>
        <begin position="224"/>
        <end position="267"/>
    </location>
</feature>
<dbReference type="InterPro" id="IPR051788">
    <property type="entry name" value="MFS_Transporter"/>
</dbReference>
<comment type="caution">
    <text evidence="8">The sequence shown here is derived from an EMBL/GenBank/DDBJ whole genome shotgun (WGS) entry which is preliminary data.</text>
</comment>
<dbReference type="InterPro" id="IPR036259">
    <property type="entry name" value="MFS_trans_sf"/>
</dbReference>
<dbReference type="EMBL" id="JAKGSG010000021">
    <property type="protein sequence ID" value="MCF4120498.1"/>
    <property type="molecule type" value="Genomic_DNA"/>
</dbReference>
<feature type="transmembrane region" description="Helical" evidence="6">
    <location>
        <begin position="318"/>
        <end position="336"/>
    </location>
</feature>
<keyword evidence="2 6" id="KW-0812">Transmembrane</keyword>
<keyword evidence="3 6" id="KW-1133">Transmembrane helix</keyword>
<dbReference type="AlphaFoldDB" id="A0AA41QBP5"/>
<organism evidence="8 9">
    <name type="scientific">Antribacter soli</name>
    <dbReference type="NCBI Taxonomy" id="2910976"/>
    <lineage>
        <taxon>Bacteria</taxon>
        <taxon>Bacillati</taxon>
        <taxon>Actinomycetota</taxon>
        <taxon>Actinomycetes</taxon>
        <taxon>Micrococcales</taxon>
        <taxon>Promicromonosporaceae</taxon>
        <taxon>Antribacter</taxon>
    </lineage>
</organism>
<dbReference type="SUPFAM" id="SSF103473">
    <property type="entry name" value="MFS general substrate transporter"/>
    <property type="match status" value="1"/>
</dbReference>
<evidence type="ECO:0000256" key="6">
    <source>
        <dbReference type="SAM" id="Phobius"/>
    </source>
</evidence>
<sequence length="527" mass="52388">MSDSTRAVPPSPDRPAASRTLRAAPVRAAGHPADDPAARGARWALLALFALFGATATSWLSRLPSLRESLDIDEAQLGAILVVGAVGALASVVSTGTVVTRFGNRATLLAATVGSAVAYVLLAAGAATASVPLFIAGVFLNGVCGAMTNTPLNLAAALVEQRLGRSLLPRFHAFFSVGAAAGAAAAAGFSAAQVHPAVQLVVLAAVISTLRGILTGAATAITPARSAHEPGHEPVGHGDGPEAGAAHELDRHPGRQATRTSSGTVRRGASLRTALGAWREPRTLLIGLVLLGASLSEGAAGNWLSLAVVDGFALPESAGAAAFGTFVVSMTVVRLLGTRLLDRFGRVAMLRACGASGLAGLLLFGLAPSVATAWAGIVLWGVGAALASPVGIAAASDEPTRAAARVSVATSFSSISQLCAPPLLGLLAATVGARHALLAITVAIVLSLVVAGAVRPLGAGSTSERTSARVAEASEAGVAARVATEDTATEDVVRADAAGEHPATAETADAGLSPEPSGSPEPALVRA</sequence>
<evidence type="ECO:0000256" key="5">
    <source>
        <dbReference type="SAM" id="MobiDB-lite"/>
    </source>
</evidence>
<feature type="transmembrane region" description="Helical" evidence="6">
    <location>
        <begin position="197"/>
        <end position="221"/>
    </location>
</feature>
<dbReference type="PANTHER" id="PTHR23514:SF13">
    <property type="entry name" value="INNER MEMBRANE PROTEIN YBJJ"/>
    <property type="match status" value="1"/>
</dbReference>
<evidence type="ECO:0000313" key="8">
    <source>
        <dbReference type="EMBL" id="MCF4120498.1"/>
    </source>
</evidence>
<dbReference type="Gene3D" id="1.20.1250.20">
    <property type="entry name" value="MFS general substrate transporter like domains"/>
    <property type="match status" value="1"/>
</dbReference>
<dbReference type="GO" id="GO:0005886">
    <property type="term" value="C:plasma membrane"/>
    <property type="evidence" value="ECO:0007669"/>
    <property type="project" value="UniProtKB-SubCell"/>
</dbReference>
<name>A0AA41QBP5_9MICO</name>
<evidence type="ECO:0000256" key="4">
    <source>
        <dbReference type="ARBA" id="ARBA00023136"/>
    </source>
</evidence>
<feature type="transmembrane region" description="Helical" evidence="6">
    <location>
        <begin position="284"/>
        <end position="306"/>
    </location>
</feature>
<feature type="compositionally biased region" description="Basic and acidic residues" evidence="5">
    <location>
        <begin position="226"/>
        <end position="253"/>
    </location>
</feature>
<dbReference type="PROSITE" id="PS50850">
    <property type="entry name" value="MFS"/>
    <property type="match status" value="1"/>
</dbReference>
<feature type="transmembrane region" description="Helical" evidence="6">
    <location>
        <begin position="80"/>
        <end position="99"/>
    </location>
</feature>
<dbReference type="InterPro" id="IPR020846">
    <property type="entry name" value="MFS_dom"/>
</dbReference>
<dbReference type="GO" id="GO:0022857">
    <property type="term" value="F:transmembrane transporter activity"/>
    <property type="evidence" value="ECO:0007669"/>
    <property type="project" value="InterPro"/>
</dbReference>
<proteinExistence type="predicted"/>
<dbReference type="Proteomes" id="UP001165405">
    <property type="component" value="Unassembled WGS sequence"/>
</dbReference>
<feature type="domain" description="Major facilitator superfamily (MFS) profile" evidence="7">
    <location>
        <begin position="41"/>
        <end position="459"/>
    </location>
</feature>
<evidence type="ECO:0000256" key="1">
    <source>
        <dbReference type="ARBA" id="ARBA00004651"/>
    </source>
</evidence>
<feature type="compositionally biased region" description="Low complexity" evidence="5">
    <location>
        <begin position="510"/>
        <end position="527"/>
    </location>
</feature>
<dbReference type="InterPro" id="IPR011701">
    <property type="entry name" value="MFS"/>
</dbReference>
<feature type="region of interest" description="Disordered" evidence="5">
    <location>
        <begin position="1"/>
        <end position="34"/>
    </location>
</feature>
<dbReference type="Pfam" id="PF07690">
    <property type="entry name" value="MFS_1"/>
    <property type="match status" value="1"/>
</dbReference>
<feature type="transmembrane region" description="Helical" evidence="6">
    <location>
        <begin position="106"/>
        <end position="127"/>
    </location>
</feature>
<accession>A0AA41QBP5</accession>
<feature type="transmembrane region" description="Helical" evidence="6">
    <location>
        <begin position="171"/>
        <end position="191"/>
    </location>
</feature>
<evidence type="ECO:0000256" key="3">
    <source>
        <dbReference type="ARBA" id="ARBA00022989"/>
    </source>
</evidence>
<evidence type="ECO:0000256" key="2">
    <source>
        <dbReference type="ARBA" id="ARBA00022692"/>
    </source>
</evidence>
<evidence type="ECO:0000313" key="9">
    <source>
        <dbReference type="Proteomes" id="UP001165405"/>
    </source>
</evidence>
<dbReference type="RefSeq" id="WP_236088266.1">
    <property type="nucleotide sequence ID" value="NZ_JAKGSG010000021.1"/>
</dbReference>
<dbReference type="PANTHER" id="PTHR23514">
    <property type="entry name" value="BYPASS OF STOP CODON PROTEIN 6"/>
    <property type="match status" value="1"/>
</dbReference>
<protein>
    <submittedName>
        <fullName evidence="8">MFS transporter</fullName>
    </submittedName>
</protein>
<keyword evidence="4 6" id="KW-0472">Membrane</keyword>
<evidence type="ECO:0000259" key="7">
    <source>
        <dbReference type="PROSITE" id="PS50850"/>
    </source>
</evidence>
<comment type="subcellular location">
    <subcellularLocation>
        <location evidence="1">Cell membrane</location>
        <topology evidence="1">Multi-pass membrane protein</topology>
    </subcellularLocation>
</comment>
<feature type="region of interest" description="Disordered" evidence="5">
    <location>
        <begin position="479"/>
        <end position="527"/>
    </location>
</feature>
<feature type="transmembrane region" description="Helical" evidence="6">
    <location>
        <begin position="43"/>
        <end position="60"/>
    </location>
</feature>